<protein>
    <submittedName>
        <fullName evidence="5">Uncharacterized protein</fullName>
    </submittedName>
</protein>
<feature type="region of interest" description="Disordered" evidence="4">
    <location>
        <begin position="1096"/>
        <end position="1129"/>
    </location>
</feature>
<feature type="compositionally biased region" description="Polar residues" evidence="4">
    <location>
        <begin position="1107"/>
        <end position="1127"/>
    </location>
</feature>
<sequence length="1162" mass="134222">MTSKIPDRKTRTSSPRRRSPQNKIGHLFKDGTTTLSYALLSATGTKDKKRISIVEKLVSKIDPVPEEYQAAELIYLSNNCLTSLNGISQFTHVQTLSVSNNKIATFHDLSELSQCRQLKKLTLQHNPVAQLPNYRLHLISICPNLLELDKDLADNSPSRPESSKVTQSRSWEIAQSDVLLAQQTAMTQRLVALDELIDSINSLPPLKSGHSYANGRSSRFEILEERESQLYQSLKDQPATHSESSDEDTLTPKQAQINHQTTTKPTKVRQNERAKELQDALDSTLEQLDSVQQQLASLQEHFEQQQENLVLAKQTNEQLQRDLHENEENRLQLTNTVQSLQRTLLQKEDQFDALKAQNTRLQDSLEKKRVEEHKTQTQLQRQTEQFQQLKKEFEENQNVLQELQNAERKSEETAATKEHLMNSLERENAELKKEIEEQRTKIDELVEDKRQILTQNDELHKVIREEQLGNHKLVQDSKEKTQTMESLQNTNDTLIKLNNQLQSKLDDSEKRLNDVESQLLKSNDQIRKLEEECQALQSEKTNLEQMVKTRESEMEKSTISFEESIKTEKEALDGARNENKLLLIQLENQKETIELLETAKTELTHQLNESRQTIEEKNEQISRSDAELSTQLESSKQSEHTLNQQLEAQQETIENQNSLNAQMKSEIASLENELSTTKSELEAARTKLNRSSIAKSHSQKVRSFRERRQQLEWGFLRWRTHVLLREVEKLQDIHIQSRTGVVPTHNPSEYQIHEHRAPIEDSMFLPGLETTPFNNDIIVVLQRQTAELERTKSENNELRLSVSQVEKQICETEKRVQELELCLESNQQRIEQSEAERVMLEEEILEREARLDEERLRWMVEKKELEEQIREREEQIVLEADEQEEEATQLKTMQIRSFEDVMQLNRANQSLKEQLKEKEMIQKELEKEVKEKEVEIALLQTERQAAEETRCVLENELLKVGDELLATTQKAETREESERNLRSILTEKEKVVAILSTQLNALHSGLNTSQRHTAESETVEPLPTTPTRKGRSIPISTSPHPDRHTLHSDSQAPQPLGHTLPSLHTTLTSTQLYPSTPPDGLAPLSERFQRIASKILSERQRERSPHFTRTLQPQQKPSFTPKHSSPPRSAYAARLTINFSGLHQTSDLYSSQIDSLVSHKFP</sequence>
<dbReference type="PROSITE" id="PS51450">
    <property type="entry name" value="LRR"/>
    <property type="match status" value="1"/>
</dbReference>
<feature type="compositionally biased region" description="Basic and acidic residues" evidence="4">
    <location>
        <begin position="612"/>
        <end position="626"/>
    </location>
</feature>
<evidence type="ECO:0000256" key="1">
    <source>
        <dbReference type="ARBA" id="ARBA00022614"/>
    </source>
</evidence>
<name>A0ABQ9YFB5_9EUKA</name>
<dbReference type="InterPro" id="IPR001611">
    <property type="entry name" value="Leu-rich_rpt"/>
</dbReference>
<evidence type="ECO:0000313" key="6">
    <source>
        <dbReference type="Proteomes" id="UP001281761"/>
    </source>
</evidence>
<evidence type="ECO:0000313" key="5">
    <source>
        <dbReference type="EMBL" id="KAK2962409.1"/>
    </source>
</evidence>
<dbReference type="PANTHER" id="PTHR15454">
    <property type="entry name" value="NISCHARIN RELATED"/>
    <property type="match status" value="1"/>
</dbReference>
<feature type="compositionally biased region" description="Basic and acidic residues" evidence="4">
    <location>
        <begin position="1096"/>
        <end position="1105"/>
    </location>
</feature>
<keyword evidence="3" id="KW-0175">Coiled coil</keyword>
<feature type="region of interest" description="Disordered" evidence="4">
    <location>
        <begin position="232"/>
        <end position="270"/>
    </location>
</feature>
<evidence type="ECO:0000256" key="4">
    <source>
        <dbReference type="SAM" id="MobiDB-lite"/>
    </source>
</evidence>
<feature type="compositionally biased region" description="Polar residues" evidence="4">
    <location>
        <begin position="251"/>
        <end position="265"/>
    </location>
</feature>
<dbReference type="Proteomes" id="UP001281761">
    <property type="component" value="Unassembled WGS sequence"/>
</dbReference>
<feature type="compositionally biased region" description="Basic and acidic residues" evidence="4">
    <location>
        <begin position="1"/>
        <end position="10"/>
    </location>
</feature>
<feature type="region of interest" description="Disordered" evidence="4">
    <location>
        <begin position="1006"/>
        <end position="1062"/>
    </location>
</feature>
<comment type="caution">
    <text evidence="5">The sequence shown here is derived from an EMBL/GenBank/DDBJ whole genome shotgun (WGS) entry which is preliminary data.</text>
</comment>
<dbReference type="EMBL" id="JARBJD010000011">
    <property type="protein sequence ID" value="KAK2962409.1"/>
    <property type="molecule type" value="Genomic_DNA"/>
</dbReference>
<dbReference type="PANTHER" id="PTHR15454:SF56">
    <property type="entry name" value="PROTEIN PHOSPHATASE 1 REGULATORY SUBUNIT 7-RELATED"/>
    <property type="match status" value="1"/>
</dbReference>
<dbReference type="Gene3D" id="3.80.10.10">
    <property type="entry name" value="Ribonuclease Inhibitor"/>
    <property type="match status" value="1"/>
</dbReference>
<organism evidence="5 6">
    <name type="scientific">Blattamonas nauphoetae</name>
    <dbReference type="NCBI Taxonomy" id="2049346"/>
    <lineage>
        <taxon>Eukaryota</taxon>
        <taxon>Metamonada</taxon>
        <taxon>Preaxostyla</taxon>
        <taxon>Oxymonadida</taxon>
        <taxon>Blattamonas</taxon>
    </lineage>
</organism>
<keyword evidence="6" id="KW-1185">Reference proteome</keyword>
<feature type="coiled-coil region" evidence="3">
    <location>
        <begin position="781"/>
        <end position="949"/>
    </location>
</feature>
<evidence type="ECO:0000256" key="3">
    <source>
        <dbReference type="SAM" id="Coils"/>
    </source>
</evidence>
<reference evidence="5 6" key="1">
    <citation type="journal article" date="2022" name="bioRxiv">
        <title>Genomics of Preaxostyla Flagellates Illuminates Evolutionary Transitions and the Path Towards Mitochondrial Loss.</title>
        <authorList>
            <person name="Novak L.V.F."/>
            <person name="Treitli S.C."/>
            <person name="Pyrih J."/>
            <person name="Halakuc P."/>
            <person name="Pipaliya S.V."/>
            <person name="Vacek V."/>
            <person name="Brzon O."/>
            <person name="Soukal P."/>
            <person name="Eme L."/>
            <person name="Dacks J.B."/>
            <person name="Karnkowska A."/>
            <person name="Elias M."/>
            <person name="Hampl V."/>
        </authorList>
    </citation>
    <scope>NUCLEOTIDE SEQUENCE [LARGE SCALE GENOMIC DNA]</scope>
    <source>
        <strain evidence="5">NAU3</strain>
        <tissue evidence="5">Gut</tissue>
    </source>
</reference>
<dbReference type="InterPro" id="IPR032675">
    <property type="entry name" value="LRR_dom_sf"/>
</dbReference>
<feature type="compositionally biased region" description="Polar residues" evidence="4">
    <location>
        <begin position="627"/>
        <end position="643"/>
    </location>
</feature>
<feature type="compositionally biased region" description="Polar residues" evidence="4">
    <location>
        <begin position="232"/>
        <end position="242"/>
    </location>
</feature>
<accession>A0ABQ9YFB5</accession>
<evidence type="ECO:0000256" key="2">
    <source>
        <dbReference type="ARBA" id="ARBA00022737"/>
    </source>
</evidence>
<keyword evidence="2" id="KW-0677">Repeat</keyword>
<keyword evidence="1" id="KW-0433">Leucine-rich repeat</keyword>
<proteinExistence type="predicted"/>
<feature type="region of interest" description="Disordered" evidence="4">
    <location>
        <begin position="1"/>
        <end position="25"/>
    </location>
</feature>
<feature type="region of interest" description="Disordered" evidence="4">
    <location>
        <begin position="608"/>
        <end position="643"/>
    </location>
</feature>
<gene>
    <name evidence="5" type="ORF">BLNAU_2652</name>
</gene>
<dbReference type="SUPFAM" id="SSF52058">
    <property type="entry name" value="L domain-like"/>
    <property type="match status" value="1"/>
</dbReference>